<accession>A0A8J3IER3</accession>
<feature type="region of interest" description="Disordered" evidence="1">
    <location>
        <begin position="236"/>
        <end position="341"/>
    </location>
</feature>
<dbReference type="EMBL" id="BNJK01000001">
    <property type="protein sequence ID" value="GHO91168.1"/>
    <property type="molecule type" value="Genomic_DNA"/>
</dbReference>
<comment type="caution">
    <text evidence="3">The sequence shown here is derived from an EMBL/GenBank/DDBJ whole genome shotgun (WGS) entry which is preliminary data.</text>
</comment>
<feature type="compositionally biased region" description="Polar residues" evidence="1">
    <location>
        <begin position="1"/>
        <end position="11"/>
    </location>
</feature>
<proteinExistence type="predicted"/>
<evidence type="ECO:0000313" key="3">
    <source>
        <dbReference type="EMBL" id="GHO91168.1"/>
    </source>
</evidence>
<name>A0A8J3IER3_9CHLR</name>
<evidence type="ECO:0000256" key="1">
    <source>
        <dbReference type="SAM" id="MobiDB-lite"/>
    </source>
</evidence>
<reference evidence="3" key="1">
    <citation type="submission" date="2020-10" db="EMBL/GenBank/DDBJ databases">
        <title>Taxonomic study of unclassified bacteria belonging to the class Ktedonobacteria.</title>
        <authorList>
            <person name="Yabe S."/>
            <person name="Wang C.M."/>
            <person name="Zheng Y."/>
            <person name="Sakai Y."/>
            <person name="Cavaletti L."/>
            <person name="Monciardini P."/>
            <person name="Donadio S."/>
        </authorList>
    </citation>
    <scope>NUCLEOTIDE SEQUENCE</scope>
    <source>
        <strain evidence="3">ID150040</strain>
    </source>
</reference>
<gene>
    <name evidence="3" type="ORF">KSF_012160</name>
</gene>
<dbReference type="AlphaFoldDB" id="A0A8J3IER3"/>
<organism evidence="3 4">
    <name type="scientific">Reticulibacter mediterranei</name>
    <dbReference type="NCBI Taxonomy" id="2778369"/>
    <lineage>
        <taxon>Bacteria</taxon>
        <taxon>Bacillati</taxon>
        <taxon>Chloroflexota</taxon>
        <taxon>Ktedonobacteria</taxon>
        <taxon>Ktedonobacterales</taxon>
        <taxon>Reticulibacteraceae</taxon>
        <taxon>Reticulibacter</taxon>
    </lineage>
</organism>
<keyword evidence="2" id="KW-0812">Transmembrane</keyword>
<feature type="compositionally biased region" description="Low complexity" evidence="1">
    <location>
        <begin position="253"/>
        <end position="266"/>
    </location>
</feature>
<feature type="compositionally biased region" description="Polar residues" evidence="1">
    <location>
        <begin position="34"/>
        <end position="47"/>
    </location>
</feature>
<sequence length="539" mass="57887">MLREQVAQQPPASDETPSWLRKLDRNDPKKSLPGISSGTNASNQTLLSGGWQAREAETISAHGLEEEPLPLVEPQPDEITDPAPTPLEKAALAQQPTVSEGPMAVIAAEPENFTAETDEQAKNVPETAQSSPSLEERPQEDISPPSPQFAGRELRVKVWEPEEDASETSSDDVEDLPTQIITTSSVIPDLLNAASQPVPMPGKLAREQVEQLDTVQMPSEPVREQIEEVDTVQVTAYPKPGPATANPPSLTGQTQNNVAQPANQQASMPGITARPAQRPPSLPGITPLPSVQRPLSQPGITPLPAHQQISMPGITPLPAQHDISSPGLSPQEPRPNVQQNVSAAPLPGRQQAVPMALSRRSRPRLPIIAAIILIPIVLLGGLAFGIVQTQRMNDLAVTQPWQQLHDEKLGIAFAYPSGWQTQADYAKSTLHVHDSSNTAQVNIIVAKAPGGDVAQYLSQQAKQMQIADAKSGTPVSFAHASWTQIQGSTLQGGANYTTTLLATVHNSRLFTIGFLAPTSNYADQEKVNFSHLRASWSFL</sequence>
<dbReference type="RefSeq" id="WP_236064833.1">
    <property type="nucleotide sequence ID" value="NZ_BNJK01000001.1"/>
</dbReference>
<protein>
    <submittedName>
        <fullName evidence="3">Uncharacterized protein</fullName>
    </submittedName>
</protein>
<feature type="compositionally biased region" description="Basic and acidic residues" evidence="1">
    <location>
        <begin position="21"/>
        <end position="30"/>
    </location>
</feature>
<keyword evidence="4" id="KW-1185">Reference proteome</keyword>
<keyword evidence="2" id="KW-0472">Membrane</keyword>
<feature type="region of interest" description="Disordered" evidence="1">
    <location>
        <begin position="1"/>
        <end position="177"/>
    </location>
</feature>
<keyword evidence="2" id="KW-1133">Transmembrane helix</keyword>
<feature type="compositionally biased region" description="Acidic residues" evidence="1">
    <location>
        <begin position="161"/>
        <end position="175"/>
    </location>
</feature>
<evidence type="ECO:0000313" key="4">
    <source>
        <dbReference type="Proteomes" id="UP000597444"/>
    </source>
</evidence>
<feature type="transmembrane region" description="Helical" evidence="2">
    <location>
        <begin position="365"/>
        <end position="387"/>
    </location>
</feature>
<dbReference type="Proteomes" id="UP000597444">
    <property type="component" value="Unassembled WGS sequence"/>
</dbReference>
<evidence type="ECO:0000256" key="2">
    <source>
        <dbReference type="SAM" id="Phobius"/>
    </source>
</evidence>